<reference evidence="4 5" key="1">
    <citation type="submission" date="2021-03" db="EMBL/GenBank/DDBJ databases">
        <title>Actinoplanes flavus sp. nov., a novel actinomycete isolated from Coconut Palm rhizosphere soil.</title>
        <authorList>
            <person name="Luo X."/>
        </authorList>
    </citation>
    <scope>NUCLEOTIDE SEQUENCE [LARGE SCALE GENOMIC DNA]</scope>
    <source>
        <strain evidence="4 5">NEAU-H7</strain>
    </source>
</reference>
<dbReference type="InterPro" id="IPR019533">
    <property type="entry name" value="Peptidase_S26"/>
</dbReference>
<evidence type="ECO:0000313" key="5">
    <source>
        <dbReference type="Proteomes" id="UP000679690"/>
    </source>
</evidence>
<feature type="domain" description="Peptidase S26" evidence="3">
    <location>
        <begin position="75"/>
        <end position="112"/>
    </location>
</feature>
<dbReference type="Proteomes" id="UP000679690">
    <property type="component" value="Unassembled WGS sequence"/>
</dbReference>
<evidence type="ECO:0000256" key="2">
    <source>
        <dbReference type="ARBA" id="ARBA00009370"/>
    </source>
</evidence>
<organism evidence="4 5">
    <name type="scientific">Actinoplanes flavus</name>
    <dbReference type="NCBI Taxonomy" id="2820290"/>
    <lineage>
        <taxon>Bacteria</taxon>
        <taxon>Bacillati</taxon>
        <taxon>Actinomycetota</taxon>
        <taxon>Actinomycetes</taxon>
        <taxon>Micromonosporales</taxon>
        <taxon>Micromonosporaceae</taxon>
        <taxon>Actinoplanes</taxon>
    </lineage>
</organism>
<feature type="domain" description="Peptidase S26" evidence="3">
    <location>
        <begin position="5"/>
        <end position="65"/>
    </location>
</feature>
<dbReference type="InterPro" id="IPR036286">
    <property type="entry name" value="LexA/Signal_pep-like_sf"/>
</dbReference>
<dbReference type="InterPro" id="IPR000223">
    <property type="entry name" value="Pept_S26A_signal_pept_1"/>
</dbReference>
<evidence type="ECO:0000256" key="1">
    <source>
        <dbReference type="ARBA" id="ARBA00004401"/>
    </source>
</evidence>
<proteinExistence type="inferred from homology"/>
<accession>A0ABS3USF2</accession>
<dbReference type="Gene3D" id="2.10.109.10">
    <property type="entry name" value="Umud Fragment, subunit A"/>
    <property type="match status" value="1"/>
</dbReference>
<protein>
    <recommendedName>
        <fullName evidence="3">Peptidase S26 domain-containing protein</fullName>
    </recommendedName>
</protein>
<dbReference type="EMBL" id="JAGFNS010000021">
    <property type="protein sequence ID" value="MBO3741487.1"/>
    <property type="molecule type" value="Genomic_DNA"/>
</dbReference>
<comment type="subcellular location">
    <subcellularLocation>
        <location evidence="1">Cell membrane</location>
        <topology evidence="1">Single-pass type II membrane protein</topology>
    </subcellularLocation>
</comment>
<comment type="caution">
    <text evidence="4">The sequence shown here is derived from an EMBL/GenBank/DDBJ whole genome shotgun (WGS) entry which is preliminary data.</text>
</comment>
<comment type="similarity">
    <text evidence="2">Belongs to the peptidase S26 family.</text>
</comment>
<dbReference type="PANTHER" id="PTHR43390">
    <property type="entry name" value="SIGNAL PEPTIDASE I"/>
    <property type="match status" value="1"/>
</dbReference>
<sequence length="117" mass="12507">MLVAVVRGPSMLPTYHDGERLIARRRRRRAVPRPGDVVVFRNPHPAGVPGSSEGPLLIKRVGAGPHETAPAGMTADRVPAGHLVVLGDNPAQSLDSRHLGFIPVDNVIATVVRGLHR</sequence>
<dbReference type="Pfam" id="PF10502">
    <property type="entry name" value="Peptidase_S26"/>
    <property type="match status" value="2"/>
</dbReference>
<dbReference type="PANTHER" id="PTHR43390:SF1">
    <property type="entry name" value="CHLOROPLAST PROCESSING PEPTIDASE"/>
    <property type="match status" value="1"/>
</dbReference>
<dbReference type="SUPFAM" id="SSF51306">
    <property type="entry name" value="LexA/Signal peptidase"/>
    <property type="match status" value="1"/>
</dbReference>
<dbReference type="CDD" id="cd06530">
    <property type="entry name" value="S26_SPase_I"/>
    <property type="match status" value="1"/>
</dbReference>
<name>A0ABS3USF2_9ACTN</name>
<gene>
    <name evidence="4" type="ORF">J5X75_28660</name>
</gene>
<keyword evidence="5" id="KW-1185">Reference proteome</keyword>
<evidence type="ECO:0000313" key="4">
    <source>
        <dbReference type="EMBL" id="MBO3741487.1"/>
    </source>
</evidence>
<evidence type="ECO:0000259" key="3">
    <source>
        <dbReference type="Pfam" id="PF10502"/>
    </source>
</evidence>
<dbReference type="PRINTS" id="PR00727">
    <property type="entry name" value="LEADERPTASE"/>
</dbReference>